<dbReference type="Pfam" id="PF00899">
    <property type="entry name" value="ThiF"/>
    <property type="match status" value="1"/>
</dbReference>
<dbReference type="SUPFAM" id="SSF69572">
    <property type="entry name" value="Activating enzymes of the ubiquitin-like proteins"/>
    <property type="match status" value="1"/>
</dbReference>
<dbReference type="FunFam" id="3.40.50.720:FF:000243">
    <property type="entry name" value="Ubiquitin-like modifier-activating enzyme ATG7"/>
    <property type="match status" value="1"/>
</dbReference>
<dbReference type="Gene3D" id="3.40.140.100">
    <property type="entry name" value="Ubiquitin-like modifier-activating enzyme ATG7 C-terminal domain"/>
    <property type="match status" value="1"/>
</dbReference>
<dbReference type="GO" id="GO:0000407">
    <property type="term" value="C:phagophore assembly site"/>
    <property type="evidence" value="ECO:0007669"/>
    <property type="project" value="UniProtKB-SubCell"/>
</dbReference>
<dbReference type="InterPro" id="IPR000594">
    <property type="entry name" value="ThiF_NAD_FAD-bd"/>
</dbReference>
<comment type="function">
    <text evidence="9">E1-like activating enzyme involved in the 2 ubiquitin-like systems required for cytoplasm to vacuole transport (Cvt) and autophagy. Activates ATG12 for its conjugation with ATG5 and ATG8 for its conjugation with phosphatidylethanolamine. Both systems are needed for the ATG8 association to Cvt vesicles and autophagosomes membranes. Autophagy is essential for maintenance of amino acid levels and protein synthesis under nitrogen starvation. Required for selective autophagic degradation of the nucleus (nucleophagy) as well as for mitophagy which contributes to regulate mitochondrial quantity and quality by eliminating the mitochondria to a basal level to fulfill cellular energy requirements and preventing excess ROS production.</text>
</comment>
<dbReference type="InterPro" id="IPR035985">
    <property type="entry name" value="Ubiquitin-activating_enz"/>
</dbReference>
<accession>A0AAV5R4H8</accession>
<dbReference type="GO" id="GO:0000422">
    <property type="term" value="P:autophagy of mitochondrion"/>
    <property type="evidence" value="ECO:0007669"/>
    <property type="project" value="TreeGrafter"/>
</dbReference>
<dbReference type="Gene3D" id="3.40.50.720">
    <property type="entry name" value="NAD(P)-binding Rossmann-like Domain"/>
    <property type="match status" value="1"/>
</dbReference>
<evidence type="ECO:0000256" key="3">
    <source>
        <dbReference type="ARBA" id="ARBA00022448"/>
    </source>
</evidence>
<evidence type="ECO:0000256" key="9">
    <source>
        <dbReference type="RuleBase" id="RU366022"/>
    </source>
</evidence>
<evidence type="ECO:0000259" key="11">
    <source>
        <dbReference type="Pfam" id="PF16420"/>
    </source>
</evidence>
<dbReference type="Gene3D" id="3.40.140.70">
    <property type="entry name" value="Ubiquitin-like modifier-activating enzyme ATG7 N-terminal domain"/>
    <property type="match status" value="1"/>
</dbReference>
<evidence type="ECO:0000256" key="8">
    <source>
        <dbReference type="PIRSR" id="PIRSR606285-1"/>
    </source>
</evidence>
<keyword evidence="4 9" id="KW-0963">Cytoplasm</keyword>
<comment type="caution">
    <text evidence="12">The sequence shown here is derived from an EMBL/GenBank/DDBJ whole genome shotgun (WGS) entry which is preliminary data.</text>
</comment>
<evidence type="ECO:0000256" key="5">
    <source>
        <dbReference type="ARBA" id="ARBA00022786"/>
    </source>
</evidence>
<dbReference type="GO" id="GO:0032446">
    <property type="term" value="P:protein modification by small protein conjugation"/>
    <property type="evidence" value="ECO:0007669"/>
    <property type="project" value="TreeGrafter"/>
</dbReference>
<comment type="similarity">
    <text evidence="1 9">Belongs to the ATG7 family.</text>
</comment>
<reference evidence="12 13" key="1">
    <citation type="journal article" date="2023" name="Elife">
        <title>Identification of key yeast species and microbe-microbe interactions impacting larval growth of Drosophila in the wild.</title>
        <authorList>
            <person name="Mure A."/>
            <person name="Sugiura Y."/>
            <person name="Maeda R."/>
            <person name="Honda K."/>
            <person name="Sakurai N."/>
            <person name="Takahashi Y."/>
            <person name="Watada M."/>
            <person name="Katoh T."/>
            <person name="Gotoh A."/>
            <person name="Gotoh Y."/>
            <person name="Taniguchi I."/>
            <person name="Nakamura K."/>
            <person name="Hayashi T."/>
            <person name="Katayama T."/>
            <person name="Uemura T."/>
            <person name="Hattori Y."/>
        </authorList>
    </citation>
    <scope>NUCLEOTIDE SEQUENCE [LARGE SCALE GENOMIC DNA]</scope>
    <source>
        <strain evidence="12 13">PK-24</strain>
    </source>
</reference>
<feature type="domain" description="Ubiquitin-like modifier-activating enzyme Atg7 N-terminal" evidence="11">
    <location>
        <begin position="11"/>
        <end position="299"/>
    </location>
</feature>
<feature type="domain" description="THIF-type NAD/FAD binding fold" evidence="10">
    <location>
        <begin position="314"/>
        <end position="557"/>
    </location>
</feature>
<dbReference type="GO" id="GO:0015031">
    <property type="term" value="P:protein transport"/>
    <property type="evidence" value="ECO:0007669"/>
    <property type="project" value="UniProtKB-UniRule"/>
</dbReference>
<dbReference type="Proteomes" id="UP001378960">
    <property type="component" value="Unassembled WGS sequence"/>
</dbReference>
<dbReference type="NCBIfam" id="TIGR01381">
    <property type="entry name" value="E1_like_apg7"/>
    <property type="match status" value="1"/>
</dbReference>
<dbReference type="AlphaFoldDB" id="A0AAV5R4H8"/>
<dbReference type="InterPro" id="IPR006285">
    <property type="entry name" value="Atg7"/>
</dbReference>
<dbReference type="InterPro" id="IPR042523">
    <property type="entry name" value="Atg7_N_2"/>
</dbReference>
<dbReference type="GO" id="GO:0034727">
    <property type="term" value="P:piecemeal microautophagy of the nucleus"/>
    <property type="evidence" value="ECO:0007669"/>
    <property type="project" value="TreeGrafter"/>
</dbReference>
<dbReference type="GO" id="GO:0006995">
    <property type="term" value="P:cellular response to nitrogen starvation"/>
    <property type="evidence" value="ECO:0007669"/>
    <property type="project" value="TreeGrafter"/>
</dbReference>
<keyword evidence="5 9" id="KW-0833">Ubl conjugation pathway</keyword>
<evidence type="ECO:0000313" key="12">
    <source>
        <dbReference type="EMBL" id="GMM45529.1"/>
    </source>
</evidence>
<dbReference type="GO" id="GO:0000045">
    <property type="term" value="P:autophagosome assembly"/>
    <property type="evidence" value="ECO:0007669"/>
    <property type="project" value="TreeGrafter"/>
</dbReference>
<evidence type="ECO:0000259" key="10">
    <source>
        <dbReference type="Pfam" id="PF00899"/>
    </source>
</evidence>
<sequence>MTGTTNDERLMYAAPSSFVDSSFFVELSRLKLNVLKLDTSYQQIVGYYNYNSLSQNQNPALNLRDSSLKSISDLTEVLPKHSYFLSNGKLLNVNSVEEFKNLNKKDLLTELAMTIFNGIKDESFLSNPQLLSSFTILSYCDLKNYSFYYWFAFPQFQSNWLKIDMSHSINYRFDRSQSFTEQFYILNETDDELIPISKLLDYSSIDKCKILFVDTCSLEYTVSFILRNFLFALSYYNFKNVEFQVLKVNHPSFNFTINLENEDYNSGIFDNPSYIPPISGWERTSRGKLGPKVADLGALIDPLQLANQAIDLNLQLMKWRLVPELNLLSVKNSKVLILGSGTLGSYIGRCLLAWGVRKITFVDNGKVSFSNPVRQPLYNYEDCLNGGSSKAETAAVNMKKIFPLVDATGHSLHIPMIGHPIKDEEKEFNDYNKLLKLYEEHDAVFLCLDSREARWLPTLLGNAMDKIVINSALGFESYLVMRHGCIDSKKGINEQVDGRLGCYFCNDIVAPKNSMTDRTLDQMCTVTRPGVALMASSLATELFVSILQTPNGNYSKHIVNDRSNILGSLPHQIRGFLHNFEILKVSSDNFKYCTACSVKVVEEFQNSGWEFIKKSLNEETYLENLTGLKAFHERAERAAFIMDDYDDESGLEDNID</sequence>
<protein>
    <recommendedName>
        <fullName evidence="2 9">Ubiquitin-like modifier-activating enzyme ATG7</fullName>
    </recommendedName>
    <alternativeName>
        <fullName evidence="9">Autophagy-related protein 7</fullName>
    </alternativeName>
</protein>
<dbReference type="Pfam" id="PF16420">
    <property type="entry name" value="ATG7_N"/>
    <property type="match status" value="1"/>
</dbReference>
<dbReference type="GO" id="GO:0019778">
    <property type="term" value="F:Atg12 activating enzyme activity"/>
    <property type="evidence" value="ECO:0007669"/>
    <property type="project" value="TreeGrafter"/>
</dbReference>
<comment type="subcellular location">
    <subcellularLocation>
        <location evidence="9">Cytoplasm</location>
    </subcellularLocation>
    <subcellularLocation>
        <location evidence="9">Preautophagosomal structure</location>
    </subcellularLocation>
</comment>
<feature type="active site" description="Glycyl thioester intermediate" evidence="8">
    <location>
        <position position="524"/>
    </location>
</feature>
<evidence type="ECO:0000256" key="7">
    <source>
        <dbReference type="ARBA" id="ARBA00023006"/>
    </source>
</evidence>
<comment type="subunit">
    <text evidence="9">Homodimer.</text>
</comment>
<evidence type="ECO:0000256" key="6">
    <source>
        <dbReference type="ARBA" id="ARBA00022927"/>
    </source>
</evidence>
<dbReference type="InterPro" id="IPR032197">
    <property type="entry name" value="Atg7_N"/>
</dbReference>
<dbReference type="GO" id="GO:0019779">
    <property type="term" value="F:Atg8 activating enzyme activity"/>
    <property type="evidence" value="ECO:0007669"/>
    <property type="project" value="TreeGrafter"/>
</dbReference>
<organism evidence="12 13">
    <name type="scientific">Pichia kluyveri</name>
    <name type="common">Yeast</name>
    <dbReference type="NCBI Taxonomy" id="36015"/>
    <lineage>
        <taxon>Eukaryota</taxon>
        <taxon>Fungi</taxon>
        <taxon>Dikarya</taxon>
        <taxon>Ascomycota</taxon>
        <taxon>Saccharomycotina</taxon>
        <taxon>Pichiomycetes</taxon>
        <taxon>Pichiales</taxon>
        <taxon>Pichiaceae</taxon>
        <taxon>Pichia</taxon>
    </lineage>
</organism>
<dbReference type="PANTHER" id="PTHR10953:SF3">
    <property type="entry name" value="UBIQUITIN-LIKE MODIFIER-ACTIVATING ENZYME ATG7"/>
    <property type="match status" value="1"/>
</dbReference>
<keyword evidence="7 9" id="KW-0072">Autophagy</keyword>
<evidence type="ECO:0000256" key="4">
    <source>
        <dbReference type="ARBA" id="ARBA00022490"/>
    </source>
</evidence>
<dbReference type="EMBL" id="BTGB01000002">
    <property type="protein sequence ID" value="GMM45529.1"/>
    <property type="molecule type" value="Genomic_DNA"/>
</dbReference>
<evidence type="ECO:0000313" key="13">
    <source>
        <dbReference type="Proteomes" id="UP001378960"/>
    </source>
</evidence>
<dbReference type="InterPro" id="IPR045886">
    <property type="entry name" value="ThiF/MoeB/HesA"/>
</dbReference>
<evidence type="ECO:0000256" key="2">
    <source>
        <dbReference type="ARBA" id="ARBA00017647"/>
    </source>
</evidence>
<keyword evidence="3 9" id="KW-0813">Transport</keyword>
<proteinExistence type="inferred from homology"/>
<evidence type="ECO:0000256" key="1">
    <source>
        <dbReference type="ARBA" id="ARBA00010931"/>
    </source>
</evidence>
<gene>
    <name evidence="12" type="ORF">DAPK24_021040</name>
</gene>
<name>A0AAV5R4H8_PICKL</name>
<keyword evidence="6 9" id="KW-0653">Protein transport</keyword>
<keyword evidence="13" id="KW-1185">Reference proteome</keyword>
<dbReference type="PANTHER" id="PTHR10953">
    <property type="entry name" value="UBIQUITIN-ACTIVATING ENZYME E1"/>
    <property type="match status" value="1"/>
</dbReference>
<dbReference type="InterPro" id="IPR042522">
    <property type="entry name" value="Atg7_N_1"/>
</dbReference>